<dbReference type="PANTHER" id="PTHR31944">
    <property type="entry name" value="HEME-RESPONSIVE ZINC FINGER TRANSCRIPTION FACTOR HAP1"/>
    <property type="match status" value="1"/>
</dbReference>
<dbReference type="GO" id="GO:0000978">
    <property type="term" value="F:RNA polymerase II cis-regulatory region sequence-specific DNA binding"/>
    <property type="evidence" value="ECO:0007669"/>
    <property type="project" value="TreeGrafter"/>
</dbReference>
<dbReference type="CDD" id="cd12148">
    <property type="entry name" value="fungal_TF_MHR"/>
    <property type="match status" value="1"/>
</dbReference>
<dbReference type="GO" id="GO:0008270">
    <property type="term" value="F:zinc ion binding"/>
    <property type="evidence" value="ECO:0007669"/>
    <property type="project" value="InterPro"/>
</dbReference>
<proteinExistence type="predicted"/>
<dbReference type="Pfam" id="PF04082">
    <property type="entry name" value="Fungal_trans"/>
    <property type="match status" value="1"/>
</dbReference>
<evidence type="ECO:0000256" key="5">
    <source>
        <dbReference type="ARBA" id="ARBA00023163"/>
    </source>
</evidence>
<evidence type="ECO:0000256" key="1">
    <source>
        <dbReference type="ARBA" id="ARBA00022723"/>
    </source>
</evidence>
<keyword evidence="6" id="KW-0539">Nucleus</keyword>
<dbReference type="OrthoDB" id="4337792at2759"/>
<name>A1CB36_ASPCL</name>
<dbReference type="RefSeq" id="XP_001274380.1">
    <property type="nucleotide sequence ID" value="XM_001274379.1"/>
</dbReference>
<accession>A1CB36</accession>
<dbReference type="VEuPathDB" id="FungiDB:ACLA_013910"/>
<dbReference type="EMBL" id="DS027049">
    <property type="protein sequence ID" value="EAW12954.1"/>
    <property type="molecule type" value="Genomic_DNA"/>
</dbReference>
<keyword evidence="9" id="KW-1185">Reference proteome</keyword>
<feature type="domain" description="Xylanolytic transcriptional activator regulatory" evidence="7">
    <location>
        <begin position="74"/>
        <end position="172"/>
    </location>
</feature>
<dbReference type="GO" id="GO:0005634">
    <property type="term" value="C:nucleus"/>
    <property type="evidence" value="ECO:0007669"/>
    <property type="project" value="TreeGrafter"/>
</dbReference>
<dbReference type="GO" id="GO:0006351">
    <property type="term" value="P:DNA-templated transcription"/>
    <property type="evidence" value="ECO:0007669"/>
    <property type="project" value="InterPro"/>
</dbReference>
<dbReference type="HOGENOM" id="CLU_903080_0_0_1"/>
<evidence type="ECO:0000256" key="3">
    <source>
        <dbReference type="ARBA" id="ARBA00023015"/>
    </source>
</evidence>
<reference evidence="8 9" key="1">
    <citation type="journal article" date="2008" name="PLoS Genet.">
        <title>Genomic islands in the pathogenic filamentous fungus Aspergillus fumigatus.</title>
        <authorList>
            <person name="Fedorova N.D."/>
            <person name="Khaldi N."/>
            <person name="Joardar V.S."/>
            <person name="Maiti R."/>
            <person name="Amedeo P."/>
            <person name="Anderson M.J."/>
            <person name="Crabtree J."/>
            <person name="Silva J.C."/>
            <person name="Badger J.H."/>
            <person name="Albarraq A."/>
            <person name="Angiuoli S."/>
            <person name="Bussey H."/>
            <person name="Bowyer P."/>
            <person name="Cotty P.J."/>
            <person name="Dyer P.S."/>
            <person name="Egan A."/>
            <person name="Galens K."/>
            <person name="Fraser-Liggett C.M."/>
            <person name="Haas B.J."/>
            <person name="Inman J.M."/>
            <person name="Kent R."/>
            <person name="Lemieux S."/>
            <person name="Malavazi I."/>
            <person name="Orvis J."/>
            <person name="Roemer T."/>
            <person name="Ronning C.M."/>
            <person name="Sundaram J.P."/>
            <person name="Sutton G."/>
            <person name="Turner G."/>
            <person name="Venter J.C."/>
            <person name="White O.R."/>
            <person name="Whitty B.R."/>
            <person name="Youngman P."/>
            <person name="Wolfe K.H."/>
            <person name="Goldman G.H."/>
            <person name="Wortman J.R."/>
            <person name="Jiang B."/>
            <person name="Denning D.W."/>
            <person name="Nierman W.C."/>
        </authorList>
    </citation>
    <scope>NUCLEOTIDE SEQUENCE [LARGE SCALE GENOMIC DNA]</scope>
    <source>
        <strain evidence="9">ATCC 1007 / CBS 513.65 / DSM 816 / NCTC 3887 / NRRL 1</strain>
    </source>
</reference>
<evidence type="ECO:0000256" key="4">
    <source>
        <dbReference type="ARBA" id="ARBA00023125"/>
    </source>
</evidence>
<evidence type="ECO:0000259" key="7">
    <source>
        <dbReference type="Pfam" id="PF04082"/>
    </source>
</evidence>
<sequence>MFNHQFQALGKFDAKEVEPSLQNVDTRSEFASIFKDCRQLRQVIKDQESVRLNHPVPDLLGTLPAQSVCEVLVNAYFRTFEPIYRVIHVPSFWKEYRQLWTQPQSTPTHFLMKLVLILALGTTFYPDRNNRVHLRRLAHTWIYAAQWWLVGPSEKSTVNLDGLQVGCLLLLARQIKGALSFDVNTSLGLEIVTQLEEEASTRPVGSSPPFIVDSLDELAKAHRAPLIRSLEHIQEQLLQVIALGNPSLKRYNFLSAILSQIRAMESGQPIPPAIYETVKESLKKCYSLLQDSIESLGFDFALTHRLGP</sequence>
<keyword evidence="4" id="KW-0238">DNA-binding</keyword>
<gene>
    <name evidence="8" type="ORF">ACLA_013910</name>
</gene>
<evidence type="ECO:0000313" key="9">
    <source>
        <dbReference type="Proteomes" id="UP000006701"/>
    </source>
</evidence>
<dbReference type="PANTHER" id="PTHR31944:SF129">
    <property type="entry name" value="ASPYRIDONES CLUSTER REGULATOR APDR-RELATED"/>
    <property type="match status" value="1"/>
</dbReference>
<dbReference type="AlphaFoldDB" id="A1CB36"/>
<keyword evidence="3" id="KW-0805">Transcription regulation</keyword>
<dbReference type="GO" id="GO:0001228">
    <property type="term" value="F:DNA-binding transcription activator activity, RNA polymerase II-specific"/>
    <property type="evidence" value="ECO:0007669"/>
    <property type="project" value="TreeGrafter"/>
</dbReference>
<keyword evidence="5" id="KW-0804">Transcription</keyword>
<dbReference type="eggNOG" id="ENOG502SMMJ">
    <property type="taxonomic scope" value="Eukaryota"/>
</dbReference>
<keyword evidence="1" id="KW-0479">Metal-binding</keyword>
<keyword evidence="2" id="KW-0862">Zinc</keyword>
<organism evidence="8 9">
    <name type="scientific">Aspergillus clavatus (strain ATCC 1007 / CBS 513.65 / DSM 816 / NCTC 3887 / NRRL 1 / QM 1276 / 107)</name>
    <dbReference type="NCBI Taxonomy" id="344612"/>
    <lineage>
        <taxon>Eukaryota</taxon>
        <taxon>Fungi</taxon>
        <taxon>Dikarya</taxon>
        <taxon>Ascomycota</taxon>
        <taxon>Pezizomycotina</taxon>
        <taxon>Eurotiomycetes</taxon>
        <taxon>Eurotiomycetidae</taxon>
        <taxon>Eurotiales</taxon>
        <taxon>Aspergillaceae</taxon>
        <taxon>Aspergillus</taxon>
        <taxon>Aspergillus subgen. Fumigati</taxon>
    </lineage>
</organism>
<protein>
    <recommendedName>
        <fullName evidence="7">Xylanolytic transcriptional activator regulatory domain-containing protein</fullName>
    </recommendedName>
</protein>
<dbReference type="GeneID" id="4706184"/>
<evidence type="ECO:0000256" key="6">
    <source>
        <dbReference type="ARBA" id="ARBA00023242"/>
    </source>
</evidence>
<evidence type="ECO:0000256" key="2">
    <source>
        <dbReference type="ARBA" id="ARBA00022833"/>
    </source>
</evidence>
<dbReference type="InterPro" id="IPR007219">
    <property type="entry name" value="XnlR_reg_dom"/>
</dbReference>
<evidence type="ECO:0000313" key="8">
    <source>
        <dbReference type="EMBL" id="EAW12954.1"/>
    </source>
</evidence>
<dbReference type="InterPro" id="IPR051430">
    <property type="entry name" value="Fungal_TF_Env_Response"/>
</dbReference>
<dbReference type="KEGG" id="act:ACLA_013910"/>
<dbReference type="Proteomes" id="UP000006701">
    <property type="component" value="Unassembled WGS sequence"/>
</dbReference>